<dbReference type="GO" id="GO:0005524">
    <property type="term" value="F:ATP binding"/>
    <property type="evidence" value="ECO:0007669"/>
    <property type="project" value="InterPro"/>
</dbReference>
<evidence type="ECO:0000256" key="1">
    <source>
        <dbReference type="PROSITE-ProRule" id="PRU00042"/>
    </source>
</evidence>
<proteinExistence type="predicted"/>
<dbReference type="InterPro" id="IPR014001">
    <property type="entry name" value="Helicase_ATP-bd"/>
</dbReference>
<feature type="region of interest" description="Disordered" evidence="2">
    <location>
        <begin position="178"/>
        <end position="204"/>
    </location>
</feature>
<dbReference type="InterPro" id="IPR006935">
    <property type="entry name" value="Helicase/UvrB_N"/>
</dbReference>
<keyword evidence="1" id="KW-0479">Metal-binding</keyword>
<evidence type="ECO:0000259" key="5">
    <source>
        <dbReference type="PROSITE" id="PS51194"/>
    </source>
</evidence>
<dbReference type="PROSITE" id="PS51192">
    <property type="entry name" value="HELICASE_ATP_BIND_1"/>
    <property type="match status" value="1"/>
</dbReference>
<accession>A0AAV4FV93</accession>
<dbReference type="GO" id="GO:0016787">
    <property type="term" value="F:hydrolase activity"/>
    <property type="evidence" value="ECO:0007669"/>
    <property type="project" value="InterPro"/>
</dbReference>
<feature type="compositionally biased region" description="Polar residues" evidence="2">
    <location>
        <begin position="783"/>
        <end position="796"/>
    </location>
</feature>
<dbReference type="PROSITE" id="PS00028">
    <property type="entry name" value="ZINC_FINGER_C2H2_1"/>
    <property type="match status" value="2"/>
</dbReference>
<dbReference type="GO" id="GO:0008270">
    <property type="term" value="F:zinc ion binding"/>
    <property type="evidence" value="ECO:0007669"/>
    <property type="project" value="UniProtKB-KW"/>
</dbReference>
<evidence type="ECO:0000256" key="2">
    <source>
        <dbReference type="SAM" id="MobiDB-lite"/>
    </source>
</evidence>
<organism evidence="6 7">
    <name type="scientific">Elysia marginata</name>
    <dbReference type="NCBI Taxonomy" id="1093978"/>
    <lineage>
        <taxon>Eukaryota</taxon>
        <taxon>Metazoa</taxon>
        <taxon>Spiralia</taxon>
        <taxon>Lophotrochozoa</taxon>
        <taxon>Mollusca</taxon>
        <taxon>Gastropoda</taxon>
        <taxon>Heterobranchia</taxon>
        <taxon>Euthyneura</taxon>
        <taxon>Panpulmonata</taxon>
        <taxon>Sacoglossa</taxon>
        <taxon>Placobranchoidea</taxon>
        <taxon>Plakobranchidae</taxon>
        <taxon>Elysia</taxon>
    </lineage>
</organism>
<dbReference type="InterPro" id="IPR013087">
    <property type="entry name" value="Znf_C2H2_type"/>
</dbReference>
<keyword evidence="1" id="KW-0862">Zinc</keyword>
<dbReference type="EMBL" id="BMAT01004611">
    <property type="protein sequence ID" value="GFR76989.1"/>
    <property type="molecule type" value="Genomic_DNA"/>
</dbReference>
<dbReference type="Gene3D" id="3.30.160.60">
    <property type="entry name" value="Classic Zinc Finger"/>
    <property type="match status" value="4"/>
</dbReference>
<dbReference type="InterPro" id="IPR003604">
    <property type="entry name" value="Matrin/U1-like-C_Znf_C2H2"/>
</dbReference>
<sequence length="1526" mass="170083">MFTPTGNENFTLAQASTLNDLRTLNSEEEGRLNDIFTLRNGTGRCFLCKVDFTSDKNANDHLSGSKHKKNLTNHQRLLNGPEAAVYAPRQHNGIVYAPSRPSPPCVVDAFNNMTLPHRYGQNSSPGVGENPLLQPATPNRGPNGEEFTMNGSKGFCFVCSIQLTSFEHKESHVKGQKHQKRCLQTGMSGGQSQQNAVSSNPGNSSPSVYDILSNTNGVLMCSLCDVPFSCLANAREHFASNKHKKKVAMKSKENMAPCFQEPIMRQESVASSFDQTIPKAVAITDSPFAPLRNPSVERQTSGSVLSSQAPFVSAPVGAAPAPLFHPVPLRAVPEPHNPGPDIAPGNAMPKEINTSKTVGIVNGNLSLNVAEVHLTSTPLADQHLNGQKHKRKAATWKCALHDQVMLTPLASSTPCPGFEGQRASPPGVSQGPVMPQFATTANSPVQEVQDETCFFNPNSARGFCVPCGIEISSLQHYNQHRLGKPHSRSRQRYLLSQQGKSYPLECDVCKKSFTGQESAQQHFTSARHKSKVEIMGQGGREVELLEDGRMIMRDSQIWYVCDICECPLNTREQFEIHKTSPRHKKALESKLSKAKLEASVTNEYRNVGVEPHIADSGRAANDDAFKPTRSPEPQALCENERREQEGILESNLQHLLFKPHSVTNSLSMQGDQQWHFDQVTNNPGGIANTATLPQPNIARDTQSFLPTERYRVGAGAWTNTTAFQQAPQPAGNSSQQASNFHPLHGGRIYYTGSTASTSGHIDNTGSPGHCNANFQRSEDNTENRGSLSSHATSTPNLEMASEADYTGIARRPVMKRGTSNKSAGLPFRDIRTMEQRLSDDEEWNESSQDADQEVERTNFNISEEEGTGLASNLQNLQVSDNQQTNSFVERSTKPGFKYFCTVCKKHMNTKDSWLAHQAGSLHKFNVSTIPTPGRQLSPIRSVVTEGIIRRASNLTKDLPRAYQLELLQKAMAKDTVIYLPTGTGKTLVAVLTIGLMLEENKTRPILFLVDKVLLVLQQEKYIREQLKGKKFTRPDVYKENCMTERELLVMVICGGLFSKRDVPIWKHDIIVTTADFCINMLDRGWIHWNDFSLVVLDEVHHCHKNHPYLRLFASYHKTPQQHHPTSEGNQGRHNRRHPKVLGLSASPASKDTVEQTRNMLRNLLANLGGAHIAMVEEEVHELDRYQSSAKVKPICVPMSNNEREFTLHLLEYALMCYVQLAHLCPTLSNFKAAPYSYFAQAVQGTEEDITSTAENLMRDMEPLIDITTSIFMVQSPPEIHEDPDRKYLFDSLKMHLQALLLLVSDIGSNSNFVTSNLLKELEPSEKVKLFEKHSLPCSDMYRKVEHFASYGSKDMTMYNKLLETLSNPSFVDWTDRTCKALVLIQKRHEAKQLAHMLRDAEFVRAKQLQVSHLVGHGKGAQDGGMDVKKQKKLLDNQDRFHLLVATSIMEEGIDFQTLQLVVCMNPPTSVRALVQIRGRARRAGSHFVILCKTEEEKQKLQALLNQESNMAEAARLCLREDREGLH</sequence>
<dbReference type="SMART" id="SM00355">
    <property type="entry name" value="ZnF_C2H2"/>
    <property type="match status" value="6"/>
</dbReference>
<dbReference type="PROSITE" id="PS50157">
    <property type="entry name" value="ZINC_FINGER_C2H2_2"/>
    <property type="match status" value="1"/>
</dbReference>
<dbReference type="Gene3D" id="3.40.50.300">
    <property type="entry name" value="P-loop containing nucleotide triphosphate hydrolases"/>
    <property type="match status" value="2"/>
</dbReference>
<dbReference type="SMART" id="SM00487">
    <property type="entry name" value="DEXDc"/>
    <property type="match status" value="1"/>
</dbReference>
<dbReference type="InterPro" id="IPR027417">
    <property type="entry name" value="P-loop_NTPase"/>
</dbReference>
<dbReference type="InterPro" id="IPR001650">
    <property type="entry name" value="Helicase_C-like"/>
</dbReference>
<dbReference type="Pfam" id="PF00271">
    <property type="entry name" value="Helicase_C"/>
    <property type="match status" value="1"/>
</dbReference>
<dbReference type="SMART" id="SM00490">
    <property type="entry name" value="HELICc"/>
    <property type="match status" value="1"/>
</dbReference>
<dbReference type="PROSITE" id="PS51194">
    <property type="entry name" value="HELICASE_CTER"/>
    <property type="match status" value="1"/>
</dbReference>
<keyword evidence="7" id="KW-1185">Reference proteome</keyword>
<dbReference type="InterPro" id="IPR051363">
    <property type="entry name" value="RLR_Helicase"/>
</dbReference>
<feature type="domain" description="C2H2-type" evidence="3">
    <location>
        <begin position="504"/>
        <end position="533"/>
    </location>
</feature>
<evidence type="ECO:0000313" key="7">
    <source>
        <dbReference type="Proteomes" id="UP000762676"/>
    </source>
</evidence>
<evidence type="ECO:0000259" key="3">
    <source>
        <dbReference type="PROSITE" id="PS50157"/>
    </source>
</evidence>
<dbReference type="SUPFAM" id="SSF57667">
    <property type="entry name" value="beta-beta-alpha zinc fingers"/>
    <property type="match status" value="6"/>
</dbReference>
<keyword evidence="1" id="KW-0863">Zinc-finger</keyword>
<dbReference type="Pfam" id="PF04851">
    <property type="entry name" value="ResIII"/>
    <property type="match status" value="1"/>
</dbReference>
<dbReference type="PANTHER" id="PTHR14074">
    <property type="entry name" value="HELICASE WITH DEATH DOMAIN-RELATED"/>
    <property type="match status" value="1"/>
</dbReference>
<dbReference type="PANTHER" id="PTHR14074:SF16">
    <property type="entry name" value="ANTIVIRAL INNATE IMMUNE RESPONSE RECEPTOR RIG-I"/>
    <property type="match status" value="1"/>
</dbReference>
<evidence type="ECO:0000313" key="6">
    <source>
        <dbReference type="EMBL" id="GFR76989.1"/>
    </source>
</evidence>
<evidence type="ECO:0000259" key="4">
    <source>
        <dbReference type="PROSITE" id="PS51192"/>
    </source>
</evidence>
<reference evidence="6 7" key="1">
    <citation type="journal article" date="2021" name="Elife">
        <title>Chloroplast acquisition without the gene transfer in kleptoplastic sea slugs, Plakobranchus ocellatus.</title>
        <authorList>
            <person name="Maeda T."/>
            <person name="Takahashi S."/>
            <person name="Yoshida T."/>
            <person name="Shimamura S."/>
            <person name="Takaki Y."/>
            <person name="Nagai Y."/>
            <person name="Toyoda A."/>
            <person name="Suzuki Y."/>
            <person name="Arimoto A."/>
            <person name="Ishii H."/>
            <person name="Satoh N."/>
            <person name="Nishiyama T."/>
            <person name="Hasebe M."/>
            <person name="Maruyama T."/>
            <person name="Minagawa J."/>
            <person name="Obokata J."/>
            <person name="Shigenobu S."/>
        </authorList>
    </citation>
    <scope>NUCLEOTIDE SEQUENCE [LARGE SCALE GENOMIC DNA]</scope>
</reference>
<feature type="region of interest" description="Disordered" evidence="2">
    <location>
        <begin position="724"/>
        <end position="745"/>
    </location>
</feature>
<protein>
    <submittedName>
        <fullName evidence="6">Endoribonuclease Dicer homolog 1</fullName>
    </submittedName>
</protein>
<dbReference type="SMART" id="SM00451">
    <property type="entry name" value="ZnF_U1"/>
    <property type="match status" value="6"/>
</dbReference>
<name>A0AAV4FV93_9GAST</name>
<dbReference type="Proteomes" id="UP000762676">
    <property type="component" value="Unassembled WGS sequence"/>
</dbReference>
<feature type="region of interest" description="Disordered" evidence="2">
    <location>
        <begin position="616"/>
        <end position="641"/>
    </location>
</feature>
<dbReference type="SUPFAM" id="SSF52540">
    <property type="entry name" value="P-loop containing nucleoside triphosphate hydrolases"/>
    <property type="match status" value="1"/>
</dbReference>
<feature type="compositionally biased region" description="Polar residues" evidence="2">
    <location>
        <begin position="724"/>
        <end position="739"/>
    </location>
</feature>
<feature type="domain" description="Helicase C-terminal" evidence="5">
    <location>
        <begin position="1370"/>
        <end position="1524"/>
    </location>
</feature>
<dbReference type="Pfam" id="PF12874">
    <property type="entry name" value="zf-met"/>
    <property type="match status" value="5"/>
</dbReference>
<gene>
    <name evidence="6" type="ORF">ElyMa_002227100</name>
</gene>
<dbReference type="GO" id="GO:0003677">
    <property type="term" value="F:DNA binding"/>
    <property type="evidence" value="ECO:0007669"/>
    <property type="project" value="InterPro"/>
</dbReference>
<dbReference type="InterPro" id="IPR036236">
    <property type="entry name" value="Znf_C2H2_sf"/>
</dbReference>
<dbReference type="GO" id="GO:0005737">
    <property type="term" value="C:cytoplasm"/>
    <property type="evidence" value="ECO:0007669"/>
    <property type="project" value="TreeGrafter"/>
</dbReference>
<feature type="compositionally biased region" description="Basic and acidic residues" evidence="2">
    <location>
        <begin position="616"/>
        <end position="626"/>
    </location>
</feature>
<comment type="caution">
    <text evidence="6">The sequence shown here is derived from an EMBL/GenBank/DDBJ whole genome shotgun (WGS) entry which is preliminary data.</text>
</comment>
<feature type="region of interest" description="Disordered" evidence="2">
    <location>
        <begin position="759"/>
        <end position="829"/>
    </location>
</feature>
<feature type="domain" description="Helicase ATP-binding" evidence="4">
    <location>
        <begin position="966"/>
        <end position="1165"/>
    </location>
</feature>